<name>A0A8B9VWC7_9AVES</name>
<evidence type="ECO:0000256" key="16">
    <source>
        <dbReference type="ARBA" id="ARBA00023128"/>
    </source>
</evidence>
<keyword evidence="15" id="KW-0007">Acetylation</keyword>
<comment type="catalytic activity">
    <reaction evidence="21">
        <text>a D-hexose + ATP = a D-hexose 6-phosphate + ADP + H(+)</text>
        <dbReference type="Rhea" id="RHEA:22740"/>
        <dbReference type="ChEBI" id="CHEBI:4194"/>
        <dbReference type="ChEBI" id="CHEBI:15378"/>
        <dbReference type="ChEBI" id="CHEBI:30616"/>
        <dbReference type="ChEBI" id="CHEBI:229467"/>
        <dbReference type="ChEBI" id="CHEBI:456216"/>
        <dbReference type="EC" id="2.7.1.1"/>
    </reaction>
    <physiologicalReaction direction="left-to-right" evidence="21">
        <dbReference type="Rhea" id="RHEA:22741"/>
    </physiologicalReaction>
</comment>
<sequence>MARSQPPLWCSQAQEPAMVGQESPRPSPWHLGRARWPSPLRAGLLWGCRAWARVCWSKPDPVLSFLPQLFNYVADCLLDFMESKNLQHKKLPLGFTFSFPCKQTKLEEGALLAWTKHFKVRGVQGTDVVSSLRKALQKHKDIDVDVLAMVNDTVGTMMTCGYDDPHCEVGLIIGTGTNACYMEEMRHIDLVEGDEGRMCINTEWGAFGDDGALDDLRTEFDRELDLGSLNPGKQLFEKMISSLYLGELVRLILLKMTKEGLLFNGKVSTALLTKDKIEMKHVCAMEKYKEGLSNTKEILTELNLFPSEEDCIAVQHVCTIVSFRSANLCAAALAAILTRLRENKKVLRYPKRLHKVVRRLVPNCDVRFLLSQSGSAKGAAMVTAVAYRLAAQRKQIDAVLAPFLLSLDTLREVKNKMRAELEYGLKRETQASATVKMLPTYVCGTPDGTESGKFLALDLGGTNFRVLLVKIRSGRRRSVQMYNKIFAIPLEIMQGTGEELFDHIVQCIADFLEYMGIKGARLPLGFTFSFPCRQASIDKGTLVGWTKGFKATDCEGEDVVDMLREAIRRRNFDLDIVAVVNDTVGTMMTCGYEDPNCEIGLIAGTGSNVCYMEDMKNIEIVEGNEGKMCINTEWGGFGDNGCIDNIRTKYDIQVDEGSLNAGKQRYEKMTSGMYLGEIVRQILIDLTKQGLLFRGQISESLRKRGIFETKFLSQIESDRLALLQVRRILQQLGLDSTCEDSIIVKEVCGAVSRRAAQLCGAGLAAIVEKKRENRGVEHLQITVGVDGTLYKLHPHFSRVLQETVRELAPQCDVTFMLSEDGSGKGAALITAVAKRLHNIGRK</sequence>
<dbReference type="UniPathway" id="UPA00242"/>
<dbReference type="GO" id="GO:0006096">
    <property type="term" value="P:glycolytic process"/>
    <property type="evidence" value="ECO:0007669"/>
    <property type="project" value="UniProtKB-UniPathway"/>
</dbReference>
<evidence type="ECO:0000256" key="12">
    <source>
        <dbReference type="ARBA" id="ARBA00022777"/>
    </source>
</evidence>
<comment type="similarity">
    <text evidence="5">Belongs to the hexokinase family.</text>
</comment>
<dbReference type="FunFam" id="3.40.367.20:FF:000020">
    <property type="entry name" value="Hexokinase-1"/>
    <property type="match status" value="1"/>
</dbReference>
<evidence type="ECO:0000256" key="21">
    <source>
        <dbReference type="ARBA" id="ARBA00044613"/>
    </source>
</evidence>
<dbReference type="GO" id="GO:0008865">
    <property type="term" value="F:fructokinase activity"/>
    <property type="evidence" value="ECO:0007669"/>
    <property type="project" value="TreeGrafter"/>
</dbReference>
<evidence type="ECO:0000256" key="18">
    <source>
        <dbReference type="ARBA" id="ARBA00023152"/>
    </source>
</evidence>
<reference evidence="28" key="2">
    <citation type="submission" date="2025-09" db="UniProtKB">
        <authorList>
            <consortium name="Ensembl"/>
        </authorList>
    </citation>
    <scope>IDENTIFICATION</scope>
</reference>
<evidence type="ECO:0000256" key="7">
    <source>
        <dbReference type="ARBA" id="ARBA00022490"/>
    </source>
</evidence>
<dbReference type="GO" id="GO:0005536">
    <property type="term" value="F:D-glucose binding"/>
    <property type="evidence" value="ECO:0007669"/>
    <property type="project" value="InterPro"/>
</dbReference>
<dbReference type="GO" id="GO:0001678">
    <property type="term" value="P:intracellular glucose homeostasis"/>
    <property type="evidence" value="ECO:0007669"/>
    <property type="project" value="InterPro"/>
</dbReference>
<comment type="subcellular location">
    <subcellularLocation>
        <location evidence="2">Cytoplasm</location>
        <location evidence="2">Cytosol</location>
    </subcellularLocation>
    <subcellularLocation>
        <location evidence="1">Mitochondrion outer membrane</location>
        <topology evidence="1">Peripheral membrane protein</topology>
    </subcellularLocation>
</comment>
<evidence type="ECO:0000256" key="10">
    <source>
        <dbReference type="ARBA" id="ARBA00022737"/>
    </source>
</evidence>
<dbReference type="GO" id="GO:0005741">
    <property type="term" value="C:mitochondrial outer membrane"/>
    <property type="evidence" value="ECO:0007669"/>
    <property type="project" value="UniProtKB-SubCell"/>
</dbReference>
<dbReference type="SUPFAM" id="SSF53067">
    <property type="entry name" value="Actin-like ATPase domain"/>
    <property type="match status" value="4"/>
</dbReference>
<organism evidence="28 29">
    <name type="scientific">Anas zonorhyncha</name>
    <name type="common">Eastern spot-billed duck</name>
    <dbReference type="NCBI Taxonomy" id="75864"/>
    <lineage>
        <taxon>Eukaryota</taxon>
        <taxon>Metazoa</taxon>
        <taxon>Chordata</taxon>
        <taxon>Craniata</taxon>
        <taxon>Vertebrata</taxon>
        <taxon>Euteleostomi</taxon>
        <taxon>Archelosauria</taxon>
        <taxon>Archosauria</taxon>
        <taxon>Dinosauria</taxon>
        <taxon>Saurischia</taxon>
        <taxon>Theropoda</taxon>
        <taxon>Coelurosauria</taxon>
        <taxon>Aves</taxon>
        <taxon>Neognathae</taxon>
        <taxon>Galloanserae</taxon>
        <taxon>Anseriformes</taxon>
        <taxon>Anatidae</taxon>
        <taxon>Anatinae</taxon>
        <taxon>Anas</taxon>
    </lineage>
</organism>
<evidence type="ECO:0000256" key="5">
    <source>
        <dbReference type="ARBA" id="ARBA00009225"/>
    </source>
</evidence>
<evidence type="ECO:0000313" key="29">
    <source>
        <dbReference type="Proteomes" id="UP000694549"/>
    </source>
</evidence>
<dbReference type="PROSITE" id="PS51748">
    <property type="entry name" value="HEXOKINASE_2"/>
    <property type="match status" value="2"/>
</dbReference>
<evidence type="ECO:0000256" key="9">
    <source>
        <dbReference type="ARBA" id="ARBA00022679"/>
    </source>
</evidence>
<dbReference type="InterPro" id="IPR022673">
    <property type="entry name" value="Hexokinase_C"/>
</dbReference>
<evidence type="ECO:0000313" key="28">
    <source>
        <dbReference type="Ensembl" id="ENSAZOP00000027263.1"/>
    </source>
</evidence>
<dbReference type="GO" id="GO:0006006">
    <property type="term" value="P:glucose metabolic process"/>
    <property type="evidence" value="ECO:0007669"/>
    <property type="project" value="TreeGrafter"/>
</dbReference>
<keyword evidence="13" id="KW-1000">Mitochondrion outer membrane</keyword>
<evidence type="ECO:0000256" key="15">
    <source>
        <dbReference type="ARBA" id="ARBA00022990"/>
    </source>
</evidence>
<comment type="catalytic activity">
    <reaction evidence="25">
        <text>D-glucose + ATP = D-glucose 6-phosphate + ADP + H(+)</text>
        <dbReference type="Rhea" id="RHEA:17825"/>
        <dbReference type="ChEBI" id="CHEBI:4167"/>
        <dbReference type="ChEBI" id="CHEBI:15378"/>
        <dbReference type="ChEBI" id="CHEBI:30616"/>
        <dbReference type="ChEBI" id="CHEBI:61548"/>
        <dbReference type="ChEBI" id="CHEBI:456216"/>
        <dbReference type="EC" id="2.7.1.1"/>
    </reaction>
    <physiologicalReaction direction="left-to-right" evidence="25">
        <dbReference type="Rhea" id="RHEA:17826"/>
    </physiologicalReaction>
</comment>
<keyword evidence="8" id="KW-0021">Allosteric enzyme</keyword>
<evidence type="ECO:0000256" key="20">
    <source>
        <dbReference type="ARBA" id="ARBA00041371"/>
    </source>
</evidence>
<accession>A0A8B9VWC7</accession>
<dbReference type="CDD" id="cd24130">
    <property type="entry name" value="ASKHA_NBD_HKDC1_meta_rpt2"/>
    <property type="match status" value="1"/>
</dbReference>
<dbReference type="EC" id="2.7.1.1" evidence="6"/>
<evidence type="ECO:0000256" key="24">
    <source>
        <dbReference type="ARBA" id="ARBA00047905"/>
    </source>
</evidence>
<keyword evidence="7" id="KW-0963">Cytoplasm</keyword>
<dbReference type="PRINTS" id="PR00475">
    <property type="entry name" value="HEXOKINASE"/>
</dbReference>
<comment type="catalytic activity">
    <reaction evidence="24">
        <text>D-fructose + ATP = D-fructose 6-phosphate + ADP + H(+)</text>
        <dbReference type="Rhea" id="RHEA:16125"/>
        <dbReference type="ChEBI" id="CHEBI:15378"/>
        <dbReference type="ChEBI" id="CHEBI:30616"/>
        <dbReference type="ChEBI" id="CHEBI:37721"/>
        <dbReference type="ChEBI" id="CHEBI:61527"/>
        <dbReference type="ChEBI" id="CHEBI:456216"/>
        <dbReference type="EC" id="2.7.1.1"/>
    </reaction>
    <physiologicalReaction direction="left-to-right" evidence="24">
        <dbReference type="Rhea" id="RHEA:16126"/>
    </physiologicalReaction>
</comment>
<evidence type="ECO:0000256" key="14">
    <source>
        <dbReference type="ARBA" id="ARBA00022840"/>
    </source>
</evidence>
<evidence type="ECO:0000256" key="25">
    <source>
        <dbReference type="ARBA" id="ARBA00048160"/>
    </source>
</evidence>
<dbReference type="AlphaFoldDB" id="A0A8B9VWC7"/>
<evidence type="ECO:0000259" key="26">
    <source>
        <dbReference type="Pfam" id="PF00349"/>
    </source>
</evidence>
<keyword evidence="12" id="KW-0418">Kinase</keyword>
<evidence type="ECO:0000259" key="27">
    <source>
        <dbReference type="Pfam" id="PF03727"/>
    </source>
</evidence>
<evidence type="ECO:0000256" key="8">
    <source>
        <dbReference type="ARBA" id="ARBA00022533"/>
    </source>
</evidence>
<dbReference type="GO" id="GO:0005829">
    <property type="term" value="C:cytosol"/>
    <property type="evidence" value="ECO:0007669"/>
    <property type="project" value="UniProtKB-SubCell"/>
</dbReference>
<dbReference type="PROSITE" id="PS00378">
    <property type="entry name" value="HEXOKINASE_1"/>
    <property type="match status" value="1"/>
</dbReference>
<evidence type="ECO:0000256" key="1">
    <source>
        <dbReference type="ARBA" id="ARBA00004450"/>
    </source>
</evidence>
<dbReference type="GO" id="GO:0004340">
    <property type="term" value="F:glucokinase activity"/>
    <property type="evidence" value="ECO:0007669"/>
    <property type="project" value="TreeGrafter"/>
</dbReference>
<dbReference type="Pfam" id="PF03727">
    <property type="entry name" value="Hexokinase_2"/>
    <property type="match status" value="2"/>
</dbReference>
<evidence type="ECO:0000256" key="23">
    <source>
        <dbReference type="ARBA" id="ARBA00047013"/>
    </source>
</evidence>
<keyword evidence="10" id="KW-0677">Repeat</keyword>
<dbReference type="FunFam" id="3.30.420.40:FF:000015">
    <property type="entry name" value="Hexokinase 1"/>
    <property type="match status" value="1"/>
</dbReference>
<feature type="domain" description="Hexokinase N-terminal" evidence="26">
    <location>
        <begin position="396"/>
        <end position="592"/>
    </location>
</feature>
<dbReference type="InterPro" id="IPR019807">
    <property type="entry name" value="Hexokinase_BS"/>
</dbReference>
<dbReference type="InterPro" id="IPR001312">
    <property type="entry name" value="Hexokinase"/>
</dbReference>
<comment type="pathway">
    <text evidence="3">Carbohydrate degradation; glycolysis; D-glyceraldehyde 3-phosphate and glycerone phosphate from D-glucose: step 1/4.</text>
</comment>
<dbReference type="InterPro" id="IPR022672">
    <property type="entry name" value="Hexokinase_N"/>
</dbReference>
<keyword evidence="29" id="KW-1185">Reference proteome</keyword>
<dbReference type="PANTHER" id="PTHR19443">
    <property type="entry name" value="HEXOKINASE"/>
    <property type="match status" value="1"/>
</dbReference>
<comment type="pathway">
    <text evidence="4">Carbohydrate metabolism; hexose metabolism.</text>
</comment>
<feature type="domain" description="Hexokinase C-terminal" evidence="27">
    <location>
        <begin position="169"/>
        <end position="385"/>
    </location>
</feature>
<evidence type="ECO:0000256" key="3">
    <source>
        <dbReference type="ARBA" id="ARBA00004888"/>
    </source>
</evidence>
<dbReference type="Ensembl" id="ENSAZOT00000029228.1">
    <property type="protein sequence ID" value="ENSAZOP00000027263.1"/>
    <property type="gene ID" value="ENSAZOG00000016169.1"/>
</dbReference>
<keyword evidence="11" id="KW-0547">Nucleotide-binding</keyword>
<reference evidence="28" key="1">
    <citation type="submission" date="2025-08" db="UniProtKB">
        <authorList>
            <consortium name="Ensembl"/>
        </authorList>
    </citation>
    <scope>IDENTIFICATION</scope>
</reference>
<evidence type="ECO:0000256" key="6">
    <source>
        <dbReference type="ARBA" id="ARBA00012324"/>
    </source>
</evidence>
<keyword evidence="14" id="KW-0067">ATP-binding</keyword>
<dbReference type="Pfam" id="PF00349">
    <property type="entry name" value="Hexokinase_1"/>
    <property type="match status" value="2"/>
</dbReference>
<keyword evidence="17" id="KW-0472">Membrane</keyword>
<keyword evidence="18" id="KW-0324">Glycolysis</keyword>
<dbReference type="PANTHER" id="PTHR19443:SF28">
    <property type="entry name" value="HEXOKINASE HKDC1"/>
    <property type="match status" value="1"/>
</dbReference>
<dbReference type="InterPro" id="IPR043129">
    <property type="entry name" value="ATPase_NBD"/>
</dbReference>
<comment type="function">
    <text evidence="22">Catalyzes the phosphorylation of hexose, such as D-glucose and D-fructose, to hexose 6-phosphate (D-glucose 6-phosphate and D-fructose 6-phosphate, respectively). Mediates the initial step of glycolysis by catalyzing phosphorylation of D-glucose to D-glucose 6-phosphate. Plays a key role in maintaining the integrity of the outer mitochondrial membrane by preventing the release of apoptogenic molecules from the intermembrane space and subsequent apoptosis.</text>
</comment>
<evidence type="ECO:0000256" key="17">
    <source>
        <dbReference type="ARBA" id="ARBA00023136"/>
    </source>
</evidence>
<dbReference type="Proteomes" id="UP000694549">
    <property type="component" value="Unplaced"/>
</dbReference>
<proteinExistence type="inferred from homology"/>
<evidence type="ECO:0000256" key="13">
    <source>
        <dbReference type="ARBA" id="ARBA00022787"/>
    </source>
</evidence>
<evidence type="ECO:0000256" key="4">
    <source>
        <dbReference type="ARBA" id="ARBA00005028"/>
    </source>
</evidence>
<evidence type="ECO:0000256" key="22">
    <source>
        <dbReference type="ARBA" id="ARBA00046097"/>
    </source>
</evidence>
<dbReference type="FunFam" id="3.40.367.20:FF:000001">
    <property type="entry name" value="Hexokinase 1"/>
    <property type="match status" value="1"/>
</dbReference>
<evidence type="ECO:0000256" key="2">
    <source>
        <dbReference type="ARBA" id="ARBA00004514"/>
    </source>
</evidence>
<evidence type="ECO:0000256" key="19">
    <source>
        <dbReference type="ARBA" id="ARBA00039453"/>
    </source>
</evidence>
<keyword evidence="16" id="KW-0496">Mitochondrion</keyword>
<dbReference type="Gene3D" id="3.40.367.20">
    <property type="match status" value="2"/>
</dbReference>
<feature type="domain" description="Hexokinase N-terminal" evidence="26">
    <location>
        <begin position="68"/>
        <end position="162"/>
    </location>
</feature>
<dbReference type="UniPathway" id="UPA00109">
    <property type="reaction ID" value="UER00180"/>
</dbReference>
<dbReference type="FunFam" id="3.30.420.40:FF:000805">
    <property type="entry name" value="Hexokinase-2"/>
    <property type="match status" value="1"/>
</dbReference>
<comment type="subunit">
    <text evidence="23">Monomer. Interacts with TIGAR; the interaction increases hexokinase activity in a hypoxia- and HIF1A-dependent manner.</text>
</comment>
<protein>
    <recommendedName>
        <fullName evidence="19">Hexokinase-2</fullName>
        <ecNumber evidence="6">2.7.1.1</ecNumber>
    </recommendedName>
    <alternativeName>
        <fullName evidence="20">Hexokinase type II</fullName>
    </alternativeName>
</protein>
<feature type="domain" description="Hexokinase C-terminal" evidence="27">
    <location>
        <begin position="598"/>
        <end position="832"/>
    </location>
</feature>
<dbReference type="GO" id="GO:0005524">
    <property type="term" value="F:ATP binding"/>
    <property type="evidence" value="ECO:0007669"/>
    <property type="project" value="UniProtKB-KW"/>
</dbReference>
<keyword evidence="9" id="KW-0808">Transferase</keyword>
<dbReference type="Gene3D" id="3.30.420.40">
    <property type="match status" value="2"/>
</dbReference>
<evidence type="ECO:0000256" key="11">
    <source>
        <dbReference type="ARBA" id="ARBA00022741"/>
    </source>
</evidence>